<keyword evidence="5" id="KW-1185">Reference proteome</keyword>
<name>A0A9W7C793_9STRA</name>
<accession>A0A9W7C793</accession>
<feature type="compositionally biased region" description="Polar residues" evidence="2">
    <location>
        <begin position="25"/>
        <end position="48"/>
    </location>
</feature>
<dbReference type="PANTHER" id="PTHR24121">
    <property type="entry name" value="NO MECHANORECEPTOR POTENTIAL C, ISOFORM D-RELATED"/>
    <property type="match status" value="1"/>
</dbReference>
<dbReference type="Gene3D" id="1.25.40.20">
    <property type="entry name" value="Ankyrin repeat-containing domain"/>
    <property type="match status" value="1"/>
</dbReference>
<evidence type="ECO:0000256" key="1">
    <source>
        <dbReference type="PROSITE-ProRule" id="PRU00175"/>
    </source>
</evidence>
<dbReference type="EMBL" id="BRXW01000033">
    <property type="protein sequence ID" value="GMI01297.1"/>
    <property type="molecule type" value="Genomic_DNA"/>
</dbReference>
<feature type="domain" description="RING-type" evidence="3">
    <location>
        <begin position="643"/>
        <end position="678"/>
    </location>
</feature>
<dbReference type="GO" id="GO:0008270">
    <property type="term" value="F:zinc ion binding"/>
    <property type="evidence" value="ECO:0007669"/>
    <property type="project" value="UniProtKB-KW"/>
</dbReference>
<feature type="region of interest" description="Disordered" evidence="2">
    <location>
        <begin position="1"/>
        <end position="48"/>
    </location>
</feature>
<dbReference type="InterPro" id="IPR036770">
    <property type="entry name" value="Ankyrin_rpt-contain_sf"/>
</dbReference>
<reference evidence="5" key="1">
    <citation type="journal article" date="2023" name="Commun. Biol.">
        <title>Genome analysis of Parmales, the sister group of diatoms, reveals the evolutionary specialization of diatoms from phago-mixotrophs to photoautotrophs.</title>
        <authorList>
            <person name="Ban H."/>
            <person name="Sato S."/>
            <person name="Yoshikawa S."/>
            <person name="Yamada K."/>
            <person name="Nakamura Y."/>
            <person name="Ichinomiya M."/>
            <person name="Sato N."/>
            <person name="Blanc-Mathieu R."/>
            <person name="Endo H."/>
            <person name="Kuwata A."/>
            <person name="Ogata H."/>
        </authorList>
    </citation>
    <scope>NUCLEOTIDE SEQUENCE [LARGE SCALE GENOMIC DNA]</scope>
    <source>
        <strain evidence="5">NIES 3700</strain>
    </source>
</reference>
<sequence length="689" mass="78107">MESPRRNSDSSALTDVSFNDDMSAASASPETQTKTSQENDSSPQTFTSPSLSDYLLSLELQVVLEDEELEDEKKDVVEFTILEYFQADEIDFSQLLVKIYGMDDKKALQQIMESDENKLTAIHHAAQHTAITDTLFRELLRIVEKTEESRQIFSRRTTAGDTILHLLAEESNRPEHILLTIARFPGAVLAKNKLGHQPIHSAQLLEQDGTSPSEIRDNNPLICAVLVHAEKCLLAAEQGDCRGTDALNEMCPYYDMIELCRRRNWSGVNERLRDKNLHITDLFKSDSTTYNCLHHAVWGHAPFLTIEKMIEVGKIPEDEGGDILLKTITSNGRTALHLACMVSDDVLLIKHLIRLFPNPLVDMDHKKAGQPLKLAKKCYTNRHNHKRIVEIVQKATDAMEEGDYDTIRELCPLSGLLELVFRKDWKACTFFINDNTTDNGSDSYLKDECLRKDDVGYNCLHYLVKYRGPTNLIRQIIKTSKTWIAQIRFDPGVFNPPMLSITTTGGFTPLHVAALYAIHPIVFKTLVLEYPLALAMRSIPFQPDPGLEDQRLTPYELFLTTTRPRINADEIGEVLKNCTEAFKEGNGQRLHTLCVPPSMMDEVRQGLPKTPRPLTVKDYQTKLASTTKELDQLKTKFDEVTRCCVCWVKEREVIFKGCFHRCCCTKCAQKLSKCPLCRTKIKGKIKSIG</sequence>
<evidence type="ECO:0000313" key="5">
    <source>
        <dbReference type="Proteomes" id="UP001165122"/>
    </source>
</evidence>
<comment type="caution">
    <text evidence="4">The sequence shown here is derived from an EMBL/GenBank/DDBJ whole genome shotgun (WGS) entry which is preliminary data.</text>
</comment>
<proteinExistence type="predicted"/>
<dbReference type="InterPro" id="IPR001841">
    <property type="entry name" value="Znf_RING"/>
</dbReference>
<dbReference type="Pfam" id="PF13920">
    <property type="entry name" value="zf-C3HC4_3"/>
    <property type="match status" value="1"/>
</dbReference>
<evidence type="ECO:0000259" key="3">
    <source>
        <dbReference type="PROSITE" id="PS50089"/>
    </source>
</evidence>
<evidence type="ECO:0000256" key="2">
    <source>
        <dbReference type="SAM" id="MobiDB-lite"/>
    </source>
</evidence>
<keyword evidence="1" id="KW-0863">Zinc-finger</keyword>
<gene>
    <name evidence="4" type="ORF">TrLO_g1115</name>
</gene>
<dbReference type="InterPro" id="IPR013083">
    <property type="entry name" value="Znf_RING/FYVE/PHD"/>
</dbReference>
<keyword evidence="1" id="KW-0862">Zinc</keyword>
<dbReference type="PROSITE" id="PS50089">
    <property type="entry name" value="ZF_RING_2"/>
    <property type="match status" value="1"/>
</dbReference>
<dbReference type="PANTHER" id="PTHR24121:SF23">
    <property type="entry name" value="NO MECHANORECEPTOR POTENTIAL C, ISOFORM H"/>
    <property type="match status" value="1"/>
</dbReference>
<dbReference type="AlphaFoldDB" id="A0A9W7C793"/>
<dbReference type="OrthoDB" id="10251804at2759"/>
<dbReference type="SUPFAM" id="SSF48403">
    <property type="entry name" value="Ankyrin repeat"/>
    <property type="match status" value="1"/>
</dbReference>
<dbReference type="SMART" id="SM00248">
    <property type="entry name" value="ANK"/>
    <property type="match status" value="4"/>
</dbReference>
<dbReference type="Proteomes" id="UP001165122">
    <property type="component" value="Unassembled WGS sequence"/>
</dbReference>
<keyword evidence="1" id="KW-0479">Metal-binding</keyword>
<dbReference type="InterPro" id="IPR002110">
    <property type="entry name" value="Ankyrin_rpt"/>
</dbReference>
<protein>
    <recommendedName>
        <fullName evidence="3">RING-type domain-containing protein</fullName>
    </recommendedName>
</protein>
<dbReference type="Gene3D" id="3.30.40.10">
    <property type="entry name" value="Zinc/RING finger domain, C3HC4 (zinc finger)"/>
    <property type="match status" value="1"/>
</dbReference>
<evidence type="ECO:0000313" key="4">
    <source>
        <dbReference type="EMBL" id="GMI01297.1"/>
    </source>
</evidence>
<organism evidence="4 5">
    <name type="scientific">Triparma laevis f. longispina</name>
    <dbReference type="NCBI Taxonomy" id="1714387"/>
    <lineage>
        <taxon>Eukaryota</taxon>
        <taxon>Sar</taxon>
        <taxon>Stramenopiles</taxon>
        <taxon>Ochrophyta</taxon>
        <taxon>Bolidophyceae</taxon>
        <taxon>Parmales</taxon>
        <taxon>Triparmaceae</taxon>
        <taxon>Triparma</taxon>
    </lineage>
</organism>